<protein>
    <submittedName>
        <fullName evidence="4">Serine phosphatase RsbU, regulator of sigma subunit</fullName>
    </submittedName>
</protein>
<keyword evidence="1" id="KW-0378">Hydrolase</keyword>
<feature type="transmembrane region" description="Helical" evidence="2">
    <location>
        <begin position="201"/>
        <end position="222"/>
    </location>
</feature>
<feature type="transmembrane region" description="Helical" evidence="2">
    <location>
        <begin position="150"/>
        <end position="168"/>
    </location>
</feature>
<dbReference type="InterPro" id="IPR052016">
    <property type="entry name" value="Bact_Sigma-Reg"/>
</dbReference>
<evidence type="ECO:0000256" key="1">
    <source>
        <dbReference type="ARBA" id="ARBA00022801"/>
    </source>
</evidence>
<dbReference type="Gene3D" id="3.60.40.10">
    <property type="entry name" value="PPM-type phosphatase domain"/>
    <property type="match status" value="1"/>
</dbReference>
<dbReference type="PANTHER" id="PTHR43156">
    <property type="entry name" value="STAGE II SPORULATION PROTEIN E-RELATED"/>
    <property type="match status" value="1"/>
</dbReference>
<organism evidence="4 5">
    <name type="scientific">Bacillus badius</name>
    <dbReference type="NCBI Taxonomy" id="1455"/>
    <lineage>
        <taxon>Bacteria</taxon>
        <taxon>Bacillati</taxon>
        <taxon>Bacillota</taxon>
        <taxon>Bacilli</taxon>
        <taxon>Bacillales</taxon>
        <taxon>Bacillaceae</taxon>
        <taxon>Pseudobacillus</taxon>
    </lineage>
</organism>
<dbReference type="PROSITE" id="PS50112">
    <property type="entry name" value="PAS"/>
    <property type="match status" value="1"/>
</dbReference>
<dbReference type="InterPro" id="IPR001932">
    <property type="entry name" value="PPM-type_phosphatase-like_dom"/>
</dbReference>
<dbReference type="Proteomes" id="UP000031982">
    <property type="component" value="Unassembled WGS sequence"/>
</dbReference>
<dbReference type="SUPFAM" id="SSF81606">
    <property type="entry name" value="PP2C-like"/>
    <property type="match status" value="1"/>
</dbReference>
<keyword evidence="2" id="KW-1133">Transmembrane helix</keyword>
<gene>
    <name evidence="4" type="ORF">SD77_1879</name>
</gene>
<feature type="transmembrane region" description="Helical" evidence="2">
    <location>
        <begin position="6"/>
        <end position="28"/>
    </location>
</feature>
<dbReference type="InterPro" id="IPR036457">
    <property type="entry name" value="PPM-type-like_dom_sf"/>
</dbReference>
<evidence type="ECO:0000313" key="5">
    <source>
        <dbReference type="Proteomes" id="UP000031982"/>
    </source>
</evidence>
<dbReference type="NCBIfam" id="TIGR00229">
    <property type="entry name" value="sensory_box"/>
    <property type="match status" value="1"/>
</dbReference>
<evidence type="ECO:0000313" key="4">
    <source>
        <dbReference type="EMBL" id="KIL76919.1"/>
    </source>
</evidence>
<keyword evidence="2" id="KW-0472">Membrane</keyword>
<dbReference type="InterPro" id="IPR033425">
    <property type="entry name" value="MASE3"/>
</dbReference>
<evidence type="ECO:0000256" key="2">
    <source>
        <dbReference type="SAM" id="Phobius"/>
    </source>
</evidence>
<dbReference type="Gene3D" id="3.30.450.20">
    <property type="entry name" value="PAS domain"/>
    <property type="match status" value="1"/>
</dbReference>
<comment type="caution">
    <text evidence="4">The sequence shown here is derived from an EMBL/GenBank/DDBJ whole genome shotgun (WGS) entry which is preliminary data.</text>
</comment>
<keyword evidence="2" id="KW-0812">Transmembrane</keyword>
<feature type="transmembrane region" description="Helical" evidence="2">
    <location>
        <begin position="175"/>
        <end position="195"/>
    </location>
</feature>
<dbReference type="InterPro" id="IPR035965">
    <property type="entry name" value="PAS-like_dom_sf"/>
</dbReference>
<dbReference type="SMART" id="SM00331">
    <property type="entry name" value="PP2C_SIG"/>
    <property type="match status" value="1"/>
</dbReference>
<feature type="transmembrane region" description="Helical" evidence="2">
    <location>
        <begin position="40"/>
        <end position="64"/>
    </location>
</feature>
<dbReference type="SMART" id="SM00091">
    <property type="entry name" value="PAS"/>
    <property type="match status" value="1"/>
</dbReference>
<feature type="transmembrane region" description="Helical" evidence="2">
    <location>
        <begin position="76"/>
        <end position="96"/>
    </location>
</feature>
<feature type="domain" description="PAS" evidence="3">
    <location>
        <begin position="236"/>
        <end position="288"/>
    </location>
</feature>
<dbReference type="CDD" id="cd00130">
    <property type="entry name" value="PAS"/>
    <property type="match status" value="1"/>
</dbReference>
<dbReference type="Pfam" id="PF17159">
    <property type="entry name" value="MASE3"/>
    <property type="match status" value="1"/>
</dbReference>
<dbReference type="Pfam" id="PF13426">
    <property type="entry name" value="PAS_9"/>
    <property type="match status" value="1"/>
</dbReference>
<dbReference type="InterPro" id="IPR000014">
    <property type="entry name" value="PAS"/>
</dbReference>
<keyword evidence="5" id="KW-1185">Reference proteome</keyword>
<dbReference type="SUPFAM" id="SSF55785">
    <property type="entry name" value="PYP-like sensor domain (PAS domain)"/>
    <property type="match status" value="1"/>
</dbReference>
<evidence type="ECO:0000259" key="3">
    <source>
        <dbReference type="PROSITE" id="PS50112"/>
    </source>
</evidence>
<dbReference type="PANTHER" id="PTHR43156:SF2">
    <property type="entry name" value="STAGE II SPORULATION PROTEIN E"/>
    <property type="match status" value="1"/>
</dbReference>
<feature type="transmembrane region" description="Helical" evidence="2">
    <location>
        <begin position="108"/>
        <end position="130"/>
    </location>
</feature>
<proteinExistence type="predicted"/>
<name>A0ABR5AQH5_BACBA</name>
<dbReference type="EMBL" id="JXLP01000019">
    <property type="protein sequence ID" value="KIL76919.1"/>
    <property type="molecule type" value="Genomic_DNA"/>
</dbReference>
<sequence length="606" mass="68685">MKNNFTLIHFVLEFVSIAVSAIIASNGWVAFTHTLAMNRLLFSSAFVAVAFFDLMHILTFSGAVTFIETDASSLTIWFWVLGRLAQSASLAFIVFSTDRGTAPRSTRWLTYGCSLLLAVLISIMVILYSGSWPALVQYGHPTKVKNAAEYLFIAIHLLMLVKSAIVYRKQKKIELLLIILSSYSLIFSSWLMTLYQSPYDYLSFGGHLFKVLGYFFLVNIIFKVNIEHPFKQVEEFSRRNQLLLDSVGEGIYGLDSDGRTIFINKSALRMLGYTEKEVMGRKLHYLIHYKKENGFPYSPKECPIRQTSLDGINRKQESFFWRKDGTGFPVELDARALLQDDEIIGTVTTFIDLTEARKLQKLELEKQAVDVELELAASVQQSLLPKFNHIPPGVDLGGISVPYRKLSGDFYKAVFQGSQLVFGVADICGKGVPAAIEMAMMTYSMEQFNHLREEPHHVLESLNRFAFKYMSDSSFVTMFFGNYDIRTSTFSYSNAGHEPALLFRERTGEFLELTTNNPILGVMECALYETKHIHIESGDLLLLYTDGLTENRSSAAPDDNQALRRLLLNSDRTLPARELSKRLFQAMNHSGRPVTDDQTLLIFKKL</sequence>
<dbReference type="Pfam" id="PF07228">
    <property type="entry name" value="SpoIIE"/>
    <property type="match status" value="1"/>
</dbReference>
<reference evidence="4 5" key="1">
    <citation type="submission" date="2015-01" db="EMBL/GenBank/DDBJ databases">
        <title>Genome Assembly of Bacillus badius MTCC 1458.</title>
        <authorList>
            <person name="Verma A."/>
            <person name="Khatri I."/>
            <person name="Mual P."/>
            <person name="Subramanian S."/>
            <person name="Krishnamurthi S."/>
        </authorList>
    </citation>
    <scope>NUCLEOTIDE SEQUENCE [LARGE SCALE GENOMIC DNA]</scope>
    <source>
        <strain evidence="4 5">MTCC 1458</strain>
    </source>
</reference>
<accession>A0ABR5AQH5</accession>